<keyword evidence="4" id="KW-1185">Reference proteome</keyword>
<protein>
    <submittedName>
        <fullName evidence="3">Peptidoglycan-binding protein</fullName>
    </submittedName>
</protein>
<dbReference type="EMBL" id="RDQO01000005">
    <property type="protein sequence ID" value="RMX04252.1"/>
    <property type="molecule type" value="Genomic_DNA"/>
</dbReference>
<dbReference type="Gene3D" id="1.10.101.10">
    <property type="entry name" value="PGBD-like superfamily/PGBD"/>
    <property type="match status" value="1"/>
</dbReference>
<feature type="domain" description="Peptidoglycan binding-like" evidence="2">
    <location>
        <begin position="176"/>
        <end position="227"/>
    </location>
</feature>
<organism evidence="3 4">
    <name type="scientific">Corticibacter populi</name>
    <dbReference type="NCBI Taxonomy" id="1550736"/>
    <lineage>
        <taxon>Bacteria</taxon>
        <taxon>Pseudomonadati</taxon>
        <taxon>Pseudomonadota</taxon>
        <taxon>Betaproteobacteria</taxon>
        <taxon>Burkholderiales</taxon>
        <taxon>Comamonadaceae</taxon>
        <taxon>Corticibacter</taxon>
    </lineage>
</organism>
<dbReference type="Pfam" id="PF01471">
    <property type="entry name" value="PG_binding_1"/>
    <property type="match status" value="1"/>
</dbReference>
<feature type="compositionally biased region" description="Low complexity" evidence="1">
    <location>
        <begin position="1"/>
        <end position="16"/>
    </location>
</feature>
<evidence type="ECO:0000313" key="3">
    <source>
        <dbReference type="EMBL" id="RMX04252.1"/>
    </source>
</evidence>
<dbReference type="Gene3D" id="3.10.350.10">
    <property type="entry name" value="LysM domain"/>
    <property type="match status" value="1"/>
</dbReference>
<name>A0A3M6QPC7_9BURK</name>
<dbReference type="OrthoDB" id="2080452at2"/>
<sequence length="232" mass="25042">MQATAPSVSPTSTTTPGRKPDMREDTGRNHTIASGDSITAIARENGYLWSTLWDHPRNAALRQKRQNPNQLVAGDALYLPAKGGKSVSKPVDARHAFKLRGEPTRLQLQLKCLGEPRANEAYTISWGDQVVHGSTDGQGRIDETLAAQVRSVTLQLDGGAESYTLAVGELEPVSELRGLQQRLTNLGHGRCGSGELDDATRAALLSFQRAEALQETGEPDAATRALLEQRHG</sequence>
<feature type="region of interest" description="Disordered" evidence="1">
    <location>
        <begin position="1"/>
        <end position="36"/>
    </location>
</feature>
<gene>
    <name evidence="3" type="ORF">D8I35_15810</name>
</gene>
<feature type="compositionally biased region" description="Basic and acidic residues" evidence="1">
    <location>
        <begin position="18"/>
        <end position="28"/>
    </location>
</feature>
<dbReference type="InterPro" id="IPR002477">
    <property type="entry name" value="Peptidoglycan-bd-like"/>
</dbReference>
<proteinExistence type="predicted"/>
<evidence type="ECO:0000259" key="2">
    <source>
        <dbReference type="Pfam" id="PF01471"/>
    </source>
</evidence>
<dbReference type="Proteomes" id="UP000278006">
    <property type="component" value="Unassembled WGS sequence"/>
</dbReference>
<comment type="caution">
    <text evidence="3">The sequence shown here is derived from an EMBL/GenBank/DDBJ whole genome shotgun (WGS) entry which is preliminary data.</text>
</comment>
<dbReference type="InterPro" id="IPR036365">
    <property type="entry name" value="PGBD-like_sf"/>
</dbReference>
<dbReference type="AlphaFoldDB" id="A0A3M6QPC7"/>
<evidence type="ECO:0000313" key="4">
    <source>
        <dbReference type="Proteomes" id="UP000278006"/>
    </source>
</evidence>
<accession>A0A3M6QPC7</accession>
<dbReference type="InterPro" id="IPR036366">
    <property type="entry name" value="PGBDSf"/>
</dbReference>
<evidence type="ECO:0000256" key="1">
    <source>
        <dbReference type="SAM" id="MobiDB-lite"/>
    </source>
</evidence>
<dbReference type="InterPro" id="IPR036779">
    <property type="entry name" value="LysM_dom_sf"/>
</dbReference>
<reference evidence="3 4" key="1">
    <citation type="submission" date="2018-10" db="EMBL/GenBank/DDBJ databases">
        <title>Draft genome of Cortibacter populi DSM10536.</title>
        <authorList>
            <person name="Bernier A.-M."/>
            <person name="Bernard K."/>
        </authorList>
    </citation>
    <scope>NUCLEOTIDE SEQUENCE [LARGE SCALE GENOMIC DNA]</scope>
    <source>
        <strain evidence="3 4">DSM 105136</strain>
    </source>
</reference>
<dbReference type="SUPFAM" id="SSF47090">
    <property type="entry name" value="PGBD-like"/>
    <property type="match status" value="1"/>
</dbReference>